<dbReference type="OrthoDB" id="196861at2157"/>
<dbReference type="Gene3D" id="3.20.10.10">
    <property type="entry name" value="D-amino Acid Aminotransferase, subunit A, domain 2"/>
    <property type="match status" value="1"/>
</dbReference>
<dbReference type="Pfam" id="PF01063">
    <property type="entry name" value="Aminotran_4"/>
    <property type="match status" value="1"/>
</dbReference>
<feature type="compositionally biased region" description="Gly residues" evidence="5">
    <location>
        <begin position="274"/>
        <end position="283"/>
    </location>
</feature>
<dbReference type="FunFam" id="3.20.10.10:FF:000002">
    <property type="entry name" value="D-alanine aminotransferase"/>
    <property type="match status" value="1"/>
</dbReference>
<comment type="cofactor">
    <cofactor evidence="1">
        <name>pyridoxal 5'-phosphate</name>
        <dbReference type="ChEBI" id="CHEBI:597326"/>
    </cofactor>
</comment>
<evidence type="ECO:0000313" key="7">
    <source>
        <dbReference type="Proteomes" id="UP000308037"/>
    </source>
</evidence>
<dbReference type="InterPro" id="IPR018300">
    <property type="entry name" value="Aminotrans_IV_CS"/>
</dbReference>
<dbReference type="PROSITE" id="PS00770">
    <property type="entry name" value="AA_TRANSFER_CLASS_4"/>
    <property type="match status" value="1"/>
</dbReference>
<dbReference type="Gene3D" id="3.30.470.10">
    <property type="match status" value="1"/>
</dbReference>
<dbReference type="PANTHER" id="PTHR42743">
    <property type="entry name" value="AMINO-ACID AMINOTRANSFERASE"/>
    <property type="match status" value="1"/>
</dbReference>
<evidence type="ECO:0000256" key="4">
    <source>
        <dbReference type="RuleBase" id="RU004106"/>
    </source>
</evidence>
<comment type="caution">
    <text evidence="6">The sequence shown here is derived from an EMBL/GenBank/DDBJ whole genome shotgun (WGS) entry which is preliminary data.</text>
</comment>
<protein>
    <submittedName>
        <fullName evidence="6">Aminodeoxychorismate lyase</fullName>
    </submittedName>
</protein>
<gene>
    <name evidence="6" type="ORF">DM868_13080</name>
</gene>
<evidence type="ECO:0000256" key="5">
    <source>
        <dbReference type="SAM" id="MobiDB-lite"/>
    </source>
</evidence>
<comment type="similarity">
    <text evidence="2 4">Belongs to the class-IV pyridoxal-phosphate-dependent aminotransferase family.</text>
</comment>
<proteinExistence type="inferred from homology"/>
<dbReference type="InterPro" id="IPR043132">
    <property type="entry name" value="BCAT-like_C"/>
</dbReference>
<dbReference type="AlphaFoldDB" id="A0A4U5J751"/>
<dbReference type="GO" id="GO:0046394">
    <property type="term" value="P:carboxylic acid biosynthetic process"/>
    <property type="evidence" value="ECO:0007669"/>
    <property type="project" value="UniProtKB-ARBA"/>
</dbReference>
<feature type="region of interest" description="Disordered" evidence="5">
    <location>
        <begin position="263"/>
        <end position="284"/>
    </location>
</feature>
<dbReference type="InterPro" id="IPR001544">
    <property type="entry name" value="Aminotrans_IV"/>
</dbReference>
<dbReference type="PANTHER" id="PTHR42743:SF11">
    <property type="entry name" value="AMINODEOXYCHORISMATE LYASE"/>
    <property type="match status" value="1"/>
</dbReference>
<dbReference type="InterPro" id="IPR036038">
    <property type="entry name" value="Aminotransferase-like"/>
</dbReference>
<keyword evidence="6" id="KW-0456">Lyase</keyword>
<evidence type="ECO:0000313" key="6">
    <source>
        <dbReference type="EMBL" id="TKR24862.1"/>
    </source>
</evidence>
<keyword evidence="3" id="KW-0663">Pyridoxal phosphate</keyword>
<sequence length="302" mass="32800">MMSLLYHLNGELVERAQATVHVDDRGFRYGDAAFETCRAYGARVFEWNRHRDRLEATCETLGMAEAVPDDLESRVEATLSANELEEAYVRVSVSRGVQPGKLTPAAEVDPTVAVYVRPLCRGGVGGEPIWDGPATVETVETRRIPDAAVPVDAKTHNYLNGILARLELRESDADEAIMRDTDGFLAEGATSNVFFVDDGTLRTPATGTILPGITRERVVELAASVGIPVEMGRYEPAALRDADEAFCTNTTWELRPIARIDGKPVGRGDATAGDGDGTAGGGPITERLRAAYDELVERRCYD</sequence>
<evidence type="ECO:0000256" key="3">
    <source>
        <dbReference type="ARBA" id="ARBA00022898"/>
    </source>
</evidence>
<organism evidence="6 7">
    <name type="scientific">Natronomonas salsuginis</name>
    <dbReference type="NCBI Taxonomy" id="2217661"/>
    <lineage>
        <taxon>Archaea</taxon>
        <taxon>Methanobacteriati</taxon>
        <taxon>Methanobacteriota</taxon>
        <taxon>Stenosarchaea group</taxon>
        <taxon>Halobacteria</taxon>
        <taxon>Halobacteriales</taxon>
        <taxon>Natronomonadaceae</taxon>
        <taxon>Natronomonas</taxon>
    </lineage>
</organism>
<accession>A0A4U5J751</accession>
<dbReference type="InterPro" id="IPR043131">
    <property type="entry name" value="BCAT-like_N"/>
</dbReference>
<dbReference type="InterPro" id="IPR050571">
    <property type="entry name" value="Class-IV_PLP-Dep_Aminotrnsfr"/>
</dbReference>
<dbReference type="GO" id="GO:0008652">
    <property type="term" value="P:amino acid biosynthetic process"/>
    <property type="evidence" value="ECO:0007669"/>
    <property type="project" value="UniProtKB-ARBA"/>
</dbReference>
<dbReference type="Proteomes" id="UP000308037">
    <property type="component" value="Unassembled WGS sequence"/>
</dbReference>
<evidence type="ECO:0000256" key="2">
    <source>
        <dbReference type="ARBA" id="ARBA00009320"/>
    </source>
</evidence>
<dbReference type="SUPFAM" id="SSF56752">
    <property type="entry name" value="D-aminoacid aminotransferase-like PLP-dependent enzymes"/>
    <property type="match status" value="1"/>
</dbReference>
<name>A0A4U5J751_9EURY</name>
<keyword evidence="7" id="KW-1185">Reference proteome</keyword>
<reference evidence="6 7" key="1">
    <citation type="submission" date="2019-04" db="EMBL/GenBank/DDBJ databases">
        <title>Natronomonas sp. F20-122 a newhaloarchaeon isolated from a saline saltern of Isla Bacuta, Huelva, Spain.</title>
        <authorList>
            <person name="Duran-Viseras A."/>
            <person name="Sanchez-Porro C."/>
            <person name="Ventosa A."/>
        </authorList>
    </citation>
    <scope>NUCLEOTIDE SEQUENCE [LARGE SCALE GENOMIC DNA]</scope>
    <source>
        <strain evidence="6 7">F20-122</strain>
    </source>
</reference>
<dbReference type="EMBL" id="QKNX01000006">
    <property type="protein sequence ID" value="TKR24862.1"/>
    <property type="molecule type" value="Genomic_DNA"/>
</dbReference>
<dbReference type="GO" id="GO:0016829">
    <property type="term" value="F:lyase activity"/>
    <property type="evidence" value="ECO:0007669"/>
    <property type="project" value="UniProtKB-KW"/>
</dbReference>
<evidence type="ECO:0000256" key="1">
    <source>
        <dbReference type="ARBA" id="ARBA00001933"/>
    </source>
</evidence>